<feature type="transmembrane region" description="Helical" evidence="1">
    <location>
        <begin position="44"/>
        <end position="66"/>
    </location>
</feature>
<keyword evidence="3" id="KW-1185">Reference proteome</keyword>
<dbReference type="AlphaFoldDB" id="A0A1L8CPF1"/>
<name>A0A1L8CPF1_9PROT</name>
<keyword evidence="1" id="KW-1133">Transmembrane helix</keyword>
<dbReference type="EMBL" id="BDFD01000015">
    <property type="protein sequence ID" value="GAV20801.1"/>
    <property type="molecule type" value="Genomic_DNA"/>
</dbReference>
<comment type="caution">
    <text evidence="2">The sequence shown here is derived from an EMBL/GenBank/DDBJ whole genome shotgun (WGS) entry which is preliminary data.</text>
</comment>
<dbReference type="Proteomes" id="UP000231632">
    <property type="component" value="Unassembled WGS sequence"/>
</dbReference>
<evidence type="ECO:0000256" key="1">
    <source>
        <dbReference type="SAM" id="Phobius"/>
    </source>
</evidence>
<keyword evidence="1" id="KW-0812">Transmembrane</keyword>
<dbReference type="RefSeq" id="WP_072660102.1">
    <property type="nucleotide sequence ID" value="NZ_BDFD01000015.1"/>
</dbReference>
<evidence type="ECO:0000313" key="3">
    <source>
        <dbReference type="Proteomes" id="UP000231632"/>
    </source>
</evidence>
<reference evidence="2 3" key="1">
    <citation type="journal article" date="2017" name="Arch. Microbiol.">
        <title>Mariprofundus micogutta sp. nov., a novel iron-oxidizing zetaproteobacterium isolated from a deep-sea hydrothermal field at the Bayonnaise knoll of the Izu-Ogasawara arc, and a description of Mariprofundales ord. nov. and Zetaproteobacteria classis nov.</title>
        <authorList>
            <person name="Makita H."/>
            <person name="Tanaka E."/>
            <person name="Mitsunobu S."/>
            <person name="Miyazaki M."/>
            <person name="Nunoura T."/>
            <person name="Uematsu K."/>
            <person name="Takaki Y."/>
            <person name="Nishi S."/>
            <person name="Shimamura S."/>
            <person name="Takai K."/>
        </authorList>
    </citation>
    <scope>NUCLEOTIDE SEQUENCE [LARGE SCALE GENOMIC DNA]</scope>
    <source>
        <strain evidence="2 3">ET2</strain>
    </source>
</reference>
<keyword evidence="1" id="KW-0472">Membrane</keyword>
<gene>
    <name evidence="2" type="ORF">MMIC_P1775</name>
</gene>
<organism evidence="2 3">
    <name type="scientific">Mariprofundus micogutta</name>
    <dbReference type="NCBI Taxonomy" id="1921010"/>
    <lineage>
        <taxon>Bacteria</taxon>
        <taxon>Pseudomonadati</taxon>
        <taxon>Pseudomonadota</taxon>
        <taxon>Candidatius Mariprofundia</taxon>
        <taxon>Mariprofundales</taxon>
        <taxon>Mariprofundaceae</taxon>
        <taxon>Mariprofundus</taxon>
    </lineage>
</organism>
<evidence type="ECO:0000313" key="2">
    <source>
        <dbReference type="EMBL" id="GAV20801.1"/>
    </source>
</evidence>
<sequence>MQAYLKIEESYATQDNSLRSDLMGVSLLALFISPWAIIGLALSIFGVSFVTPVIVAVCMGIIIAAIPQALQQFHPNPEKDMM</sequence>
<feature type="transmembrane region" description="Helical" evidence="1">
    <location>
        <begin position="21"/>
        <end position="38"/>
    </location>
</feature>
<proteinExistence type="predicted"/>
<protein>
    <submittedName>
        <fullName evidence="2">Uncharacterized protein</fullName>
    </submittedName>
</protein>
<accession>A0A1L8CPF1</accession>